<evidence type="ECO:0000256" key="7">
    <source>
        <dbReference type="ARBA" id="ARBA00022884"/>
    </source>
</evidence>
<keyword evidence="11" id="KW-1185">Reference proteome</keyword>
<dbReference type="STRING" id="1298851.TST_0941"/>
<dbReference type="CDD" id="cd21153">
    <property type="entry name" value="PUA_RlmI"/>
    <property type="match status" value="1"/>
</dbReference>
<dbReference type="GO" id="GO:0003723">
    <property type="term" value="F:RNA binding"/>
    <property type="evidence" value="ECO:0007669"/>
    <property type="project" value="UniProtKB-KW"/>
</dbReference>
<keyword evidence="4 10" id="KW-0489">Methyltransferase</keyword>
<protein>
    <submittedName>
        <fullName evidence="10">23S rRNA (Cytosine1962-C5)-methyltransferase</fullName>
        <ecNumber evidence="10">2.1.1.191</ecNumber>
    </submittedName>
</protein>
<dbReference type="GO" id="GO:0005737">
    <property type="term" value="C:cytoplasm"/>
    <property type="evidence" value="ECO:0007669"/>
    <property type="project" value="UniProtKB-SubCell"/>
</dbReference>
<accession>A0A0S3QTS8</accession>
<comment type="similarity">
    <text evidence="8">Belongs to the methyltransferase superfamily. RlmI family.</text>
</comment>
<dbReference type="InterPro" id="IPR041532">
    <property type="entry name" value="RlmI-like_PUA"/>
</dbReference>
<keyword evidence="7" id="KW-0694">RNA-binding</keyword>
<dbReference type="InterPro" id="IPR029063">
    <property type="entry name" value="SAM-dependent_MTases_sf"/>
</dbReference>
<dbReference type="PANTHER" id="PTHR42873">
    <property type="entry name" value="RIBOSOMAL RNA LARGE SUBUNIT METHYLTRANSFERASE"/>
    <property type="match status" value="1"/>
</dbReference>
<dbReference type="Gene3D" id="3.40.50.150">
    <property type="entry name" value="Vaccinia Virus protein VP39"/>
    <property type="match status" value="1"/>
</dbReference>
<dbReference type="Pfam" id="PF10672">
    <property type="entry name" value="Methyltrans_SAM"/>
    <property type="match status" value="1"/>
</dbReference>
<keyword evidence="2" id="KW-0963">Cytoplasm</keyword>
<dbReference type="KEGG" id="ttk:TST_0941"/>
<dbReference type="EC" id="2.1.1.191" evidence="10"/>
<dbReference type="InterPro" id="IPR015947">
    <property type="entry name" value="PUA-like_sf"/>
</dbReference>
<dbReference type="Proteomes" id="UP000063234">
    <property type="component" value="Chromosome"/>
</dbReference>
<feature type="domain" description="PUA" evidence="9">
    <location>
        <begin position="18"/>
        <end position="102"/>
    </location>
</feature>
<evidence type="ECO:0000313" key="10">
    <source>
        <dbReference type="EMBL" id="BAT71741.1"/>
    </source>
</evidence>
<evidence type="ECO:0000259" key="9">
    <source>
        <dbReference type="SMART" id="SM00359"/>
    </source>
</evidence>
<dbReference type="PROSITE" id="PS50890">
    <property type="entry name" value="PUA"/>
    <property type="match status" value="1"/>
</dbReference>
<dbReference type="SUPFAM" id="SSF53335">
    <property type="entry name" value="S-adenosyl-L-methionine-dependent methyltransferases"/>
    <property type="match status" value="1"/>
</dbReference>
<dbReference type="GO" id="GO:0008168">
    <property type="term" value="F:methyltransferase activity"/>
    <property type="evidence" value="ECO:0007669"/>
    <property type="project" value="UniProtKB-KW"/>
</dbReference>
<sequence>MSLDFESITCSIWVSSMGELVLKRKYVPKVRDGYPWIYKDWILKVDGSVEKGDEIKVVSETRKFLGMAYFNPDSYIAARVYSKEAESLDEQLISKRLDETIKLRDKLDINSSAFRVLFSEADGLPGLIVDWYSGVVVFQVVTFGLERRKDAIIRAIREVLNPRALVERKDAPGRHLEGLEVDKAEVHFGSKWIDHGRVKIEENGLKFWVDVFHGHKTGHYLDQRDNRLEVAKLAKGKKVLDCFCNTGGFGIYCAVHGADEVTGIDLSEKVLQLATENAELNRVANKVFFVKGNVFDELRTLVRRGKQFDIVILDPPSFTKSKKTLDNALKGYKDINVNALKLVKPGGFLVTASCSHHVTLDLFMQVVHSAMRDTGRKAKIVGIRFQAPDHPVIPAMPESLYLKLLIMEVL</sequence>
<dbReference type="AlphaFoldDB" id="A0A0S3QTS8"/>
<evidence type="ECO:0000256" key="3">
    <source>
        <dbReference type="ARBA" id="ARBA00022552"/>
    </source>
</evidence>
<evidence type="ECO:0000256" key="1">
    <source>
        <dbReference type="ARBA" id="ARBA00004496"/>
    </source>
</evidence>
<dbReference type="InterPro" id="IPR019614">
    <property type="entry name" value="SAM-dep_methyl-trfase"/>
</dbReference>
<dbReference type="InterPro" id="IPR002478">
    <property type="entry name" value="PUA"/>
</dbReference>
<dbReference type="PATRIC" id="fig|1298851.3.peg.977"/>
<dbReference type="CDD" id="cd02440">
    <property type="entry name" value="AdoMet_MTases"/>
    <property type="match status" value="1"/>
</dbReference>
<keyword evidence="3" id="KW-0698">rRNA processing</keyword>
<evidence type="ECO:0000256" key="8">
    <source>
        <dbReference type="ARBA" id="ARBA00038091"/>
    </source>
</evidence>
<evidence type="ECO:0000256" key="4">
    <source>
        <dbReference type="ARBA" id="ARBA00022603"/>
    </source>
</evidence>
<proteinExistence type="inferred from homology"/>
<dbReference type="Gene3D" id="2.30.130.10">
    <property type="entry name" value="PUA domain"/>
    <property type="match status" value="1"/>
</dbReference>
<dbReference type="GO" id="GO:0006364">
    <property type="term" value="P:rRNA processing"/>
    <property type="evidence" value="ECO:0007669"/>
    <property type="project" value="UniProtKB-KW"/>
</dbReference>
<dbReference type="CDD" id="cd11572">
    <property type="entry name" value="RlmI_M_like"/>
    <property type="match status" value="1"/>
</dbReference>
<reference evidence="11" key="1">
    <citation type="journal article" date="2018" name="Science">
        <title>A primordial and reversible TCA cycle in a facultatively chemolithoautotrophic thermophile.</title>
        <authorList>
            <person name="Nunoura T."/>
            <person name="Chikaraishi Y."/>
            <person name="Izaki R."/>
            <person name="Suwa T."/>
            <person name="Sato T."/>
            <person name="Harada T."/>
            <person name="Mori K."/>
            <person name="Kato Y."/>
            <person name="Miyazaki M."/>
            <person name="Shimamura S."/>
            <person name="Yanagawa K."/>
            <person name="Shuto A."/>
            <person name="Ohkouchi N."/>
            <person name="Fujita N."/>
            <person name="Takaki Y."/>
            <person name="Atomi H."/>
            <person name="Takai K."/>
        </authorList>
    </citation>
    <scope>NUCLEOTIDE SEQUENCE [LARGE SCALE GENOMIC DNA]</scope>
    <source>
        <strain evidence="11">DSM 17441 / JCM 13301 / NBRC 103674 / ABI70S6</strain>
    </source>
</reference>
<dbReference type="InterPro" id="IPR036974">
    <property type="entry name" value="PUA_sf"/>
</dbReference>
<evidence type="ECO:0000256" key="2">
    <source>
        <dbReference type="ARBA" id="ARBA00022490"/>
    </source>
</evidence>
<evidence type="ECO:0000313" key="11">
    <source>
        <dbReference type="Proteomes" id="UP000063234"/>
    </source>
</evidence>
<keyword evidence="6" id="KW-0949">S-adenosyl-L-methionine</keyword>
<name>A0A0S3QTS8_THET7</name>
<evidence type="ECO:0000256" key="5">
    <source>
        <dbReference type="ARBA" id="ARBA00022679"/>
    </source>
</evidence>
<evidence type="ECO:0000256" key="6">
    <source>
        <dbReference type="ARBA" id="ARBA00022691"/>
    </source>
</evidence>
<dbReference type="PANTHER" id="PTHR42873:SF1">
    <property type="entry name" value="S-ADENOSYLMETHIONINE-DEPENDENT METHYLTRANSFERASE DOMAIN-CONTAINING PROTEIN"/>
    <property type="match status" value="1"/>
</dbReference>
<comment type="subcellular location">
    <subcellularLocation>
        <location evidence="1">Cytoplasm</location>
    </subcellularLocation>
</comment>
<keyword evidence="5 10" id="KW-0808">Transferase</keyword>
<dbReference type="Gene3D" id="3.30.750.80">
    <property type="entry name" value="RNA methyltransferase domain (HRMD) like"/>
    <property type="match status" value="1"/>
</dbReference>
<organism evidence="10 11">
    <name type="scientific">Thermosulfidibacter takaii (strain DSM 17441 / JCM 13301 / NBRC 103674 / ABI70S6)</name>
    <dbReference type="NCBI Taxonomy" id="1298851"/>
    <lineage>
        <taxon>Bacteria</taxon>
        <taxon>Pseudomonadati</taxon>
        <taxon>Thermosulfidibacterota</taxon>
        <taxon>Thermosulfidibacteria</taxon>
        <taxon>Thermosulfidibacterales</taxon>
        <taxon>Thermosulfidibacteraceae</taxon>
    </lineage>
</organism>
<dbReference type="GO" id="GO:0032259">
    <property type="term" value="P:methylation"/>
    <property type="evidence" value="ECO:0007669"/>
    <property type="project" value="UniProtKB-KW"/>
</dbReference>
<gene>
    <name evidence="10" type="primary">rlmI</name>
    <name evidence="10" type="ORF">TST_0941</name>
</gene>
<dbReference type="EMBL" id="AP013035">
    <property type="protein sequence ID" value="BAT71741.1"/>
    <property type="molecule type" value="Genomic_DNA"/>
</dbReference>
<dbReference type="Pfam" id="PF17785">
    <property type="entry name" value="PUA_3"/>
    <property type="match status" value="1"/>
</dbReference>
<dbReference type="SUPFAM" id="SSF88697">
    <property type="entry name" value="PUA domain-like"/>
    <property type="match status" value="1"/>
</dbReference>
<dbReference type="SMART" id="SM00359">
    <property type="entry name" value="PUA"/>
    <property type="match status" value="1"/>
</dbReference>